<keyword evidence="1" id="KW-0472">Membrane</keyword>
<dbReference type="EMBL" id="LN907858">
    <property type="protein sequence ID" value="CUU39569.1"/>
    <property type="molecule type" value="Genomic_DNA"/>
</dbReference>
<sequence length="40" mass="4635">MYNVQILRGGGYNVAFYAPFLLSLILKRERQFAFIVVRVA</sequence>
<dbReference type="KEGG" id="hty:BN2458_PEG0683"/>
<keyword evidence="1" id="KW-1133">Transmembrane helix</keyword>
<dbReference type="AlphaFoldDB" id="A0A0S4PU65"/>
<gene>
    <name evidence="2" type="ORF">BN2458_PEG0683</name>
</gene>
<keyword evidence="1" id="KW-0812">Transmembrane</keyword>
<reference evidence="3" key="1">
    <citation type="submission" date="2015-11" db="EMBL/GenBank/DDBJ databases">
        <authorList>
            <person name="Anvar S.Y."/>
        </authorList>
    </citation>
    <scope>NUCLEOTIDE SEQUENCE [LARGE SCALE GENOMIC DNA]</scope>
</reference>
<evidence type="ECO:0000313" key="2">
    <source>
        <dbReference type="EMBL" id="CUU39569.1"/>
    </source>
</evidence>
<protein>
    <submittedName>
        <fullName evidence="2">Uncharacterized protein</fullName>
    </submittedName>
</protein>
<organism evidence="2 3">
    <name type="scientific">Helicobacter typhlonius</name>
    <dbReference type="NCBI Taxonomy" id="76936"/>
    <lineage>
        <taxon>Bacteria</taxon>
        <taxon>Pseudomonadati</taxon>
        <taxon>Campylobacterota</taxon>
        <taxon>Epsilonproteobacteria</taxon>
        <taxon>Campylobacterales</taxon>
        <taxon>Helicobacteraceae</taxon>
        <taxon>Helicobacter</taxon>
    </lineage>
</organism>
<evidence type="ECO:0000313" key="3">
    <source>
        <dbReference type="Proteomes" id="UP000064525"/>
    </source>
</evidence>
<accession>A0A0S4PU65</accession>
<feature type="transmembrane region" description="Helical" evidence="1">
    <location>
        <begin position="6"/>
        <end position="26"/>
    </location>
</feature>
<proteinExistence type="predicted"/>
<name>A0A0S4PU65_9HELI</name>
<dbReference type="Proteomes" id="UP000064525">
    <property type="component" value="Chromosome I"/>
</dbReference>
<evidence type="ECO:0000256" key="1">
    <source>
        <dbReference type="SAM" id="Phobius"/>
    </source>
</evidence>